<dbReference type="FunFam" id="3.40.50.300:FF:000299">
    <property type="entry name" value="ABC transporter ATP-binding protein/permease"/>
    <property type="match status" value="1"/>
</dbReference>
<gene>
    <name evidence="14" type="ORF">BHE16_10205</name>
</gene>
<dbReference type="SMART" id="SM00382">
    <property type="entry name" value="AAA"/>
    <property type="match status" value="1"/>
</dbReference>
<feature type="transmembrane region" description="Helical" evidence="11">
    <location>
        <begin position="92"/>
        <end position="116"/>
    </location>
</feature>
<keyword evidence="6 14" id="KW-0067">ATP-binding</keyword>
<keyword evidence="3" id="KW-1003">Cell membrane</keyword>
<dbReference type="PANTHER" id="PTHR43394">
    <property type="entry name" value="ATP-DEPENDENT PERMEASE MDL1, MITOCHONDRIAL"/>
    <property type="match status" value="1"/>
</dbReference>
<keyword evidence="15" id="KW-1185">Reference proteome</keyword>
<dbReference type="GO" id="GO:0005886">
    <property type="term" value="C:plasma membrane"/>
    <property type="evidence" value="ECO:0007669"/>
    <property type="project" value="UniProtKB-SubCell"/>
</dbReference>
<dbReference type="STRING" id="556325.BHE16_10205"/>
<dbReference type="Gene3D" id="1.20.1560.10">
    <property type="entry name" value="ABC transporter type 1, transmembrane domain"/>
    <property type="match status" value="1"/>
</dbReference>
<dbReference type="Pfam" id="PF00664">
    <property type="entry name" value="ABC_membrane"/>
    <property type="match status" value="1"/>
</dbReference>
<feature type="domain" description="ABC transmembrane type-1" evidence="13">
    <location>
        <begin position="57"/>
        <end position="341"/>
    </location>
</feature>
<keyword evidence="2" id="KW-0813">Transport</keyword>
<feature type="transmembrane region" description="Helical" evidence="11">
    <location>
        <begin position="54"/>
        <end position="72"/>
    </location>
</feature>
<dbReference type="InterPro" id="IPR003439">
    <property type="entry name" value="ABC_transporter-like_ATP-bd"/>
</dbReference>
<dbReference type="InterPro" id="IPR017871">
    <property type="entry name" value="ABC_transporter-like_CS"/>
</dbReference>
<dbReference type="GO" id="GO:0005524">
    <property type="term" value="F:ATP binding"/>
    <property type="evidence" value="ECO:0007669"/>
    <property type="project" value="UniProtKB-KW"/>
</dbReference>
<evidence type="ECO:0000256" key="11">
    <source>
        <dbReference type="SAM" id="Phobius"/>
    </source>
</evidence>
<dbReference type="Proteomes" id="UP000183530">
    <property type="component" value="Chromosome"/>
</dbReference>
<dbReference type="InterPro" id="IPR039421">
    <property type="entry name" value="Type_1_exporter"/>
</dbReference>
<evidence type="ECO:0000256" key="7">
    <source>
        <dbReference type="ARBA" id="ARBA00022989"/>
    </source>
</evidence>
<evidence type="ECO:0000259" key="13">
    <source>
        <dbReference type="PROSITE" id="PS50929"/>
    </source>
</evidence>
<evidence type="ECO:0000256" key="10">
    <source>
        <dbReference type="SAM" id="MobiDB-lite"/>
    </source>
</evidence>
<name>A0A1L2ZQN8_9MICC</name>
<keyword evidence="4 11" id="KW-0812">Transmembrane</keyword>
<evidence type="ECO:0000256" key="1">
    <source>
        <dbReference type="ARBA" id="ARBA00004651"/>
    </source>
</evidence>
<feature type="transmembrane region" description="Helical" evidence="11">
    <location>
        <begin position="182"/>
        <end position="210"/>
    </location>
</feature>
<dbReference type="PANTHER" id="PTHR43394:SF1">
    <property type="entry name" value="ATP-BINDING CASSETTE SUB-FAMILY B MEMBER 10, MITOCHONDRIAL"/>
    <property type="match status" value="1"/>
</dbReference>
<protein>
    <submittedName>
        <fullName evidence="14">Multidrug ABC transporter ATP-binding protein</fullName>
    </submittedName>
</protein>
<dbReference type="InterPro" id="IPR036640">
    <property type="entry name" value="ABC1_TM_sf"/>
</dbReference>
<dbReference type="KEGG" id="nae:BHE16_10205"/>
<dbReference type="CDD" id="cd18550">
    <property type="entry name" value="ABC_6TM_exporter_like"/>
    <property type="match status" value="1"/>
</dbReference>
<feature type="transmembrane region" description="Helical" evidence="11">
    <location>
        <begin position="325"/>
        <end position="346"/>
    </location>
</feature>
<feature type="region of interest" description="Disordered" evidence="10">
    <location>
        <begin position="1"/>
        <end position="31"/>
    </location>
</feature>
<proteinExistence type="inferred from homology"/>
<evidence type="ECO:0000256" key="3">
    <source>
        <dbReference type="ARBA" id="ARBA00022475"/>
    </source>
</evidence>
<comment type="subcellular location">
    <subcellularLocation>
        <location evidence="1">Cell membrane</location>
        <topology evidence="1">Multi-pass membrane protein</topology>
    </subcellularLocation>
</comment>
<dbReference type="PROSITE" id="PS50929">
    <property type="entry name" value="ABC_TM1F"/>
    <property type="match status" value="1"/>
</dbReference>
<dbReference type="Pfam" id="PF00005">
    <property type="entry name" value="ABC_tran"/>
    <property type="match status" value="1"/>
</dbReference>
<sequence length="602" mass="64551">MRSTMRGRSPMEQNLESPRGGSGPGRIKPADRNQITRYPVPFSRVVSLFAPHKASIVVVMVLITLSSAISLAQPFLVRGVIDDALPQQNVPLLVGLTVSMVAIAAVTSILGVLQTWRATVMGQRVMHSLRTKLFKHMQKQSLGFFTRTRGGDVQSRLINDIAGMQSVVTTTATGIASNVTTAVGTAIAMVALSPALSLLSLIVLPPAILLSRKVALLRRDITEERQIEVSALHAQVEESLSVSGARLSKTLGTAPRDAEKFEQRSERLVGLEVRSQLAGRWRMATMSIVFAAIPAAIYLVAGLPVTRDGMTIGTLVAFTGLQAAIFRPIMGLLNVGVQWVSAMAFFSRIFEYLDLTPEVPEPVKPVALDPANARGEVRFENVTFAYAGSEPTLRGIDLILAPGTTTAVVGATGSGKSTLGSLVPRLNDVTEGRVLIDDVDVRDLSSQNLSQLVGVVSQETYLLHTSIRENLLLAKPGASELELWEALSAARVAETVEALPDGLDTVVGARGHRFSGGEQQRIAIARTLLRNPPILVLDEATSALDNSTEAEVQAAIDHLAVGRTTLTIAHRLSTIQNADLVVRLDEGQIVQRGKPQDVLARV</sequence>
<dbReference type="InterPro" id="IPR027417">
    <property type="entry name" value="P-loop_NTPase"/>
</dbReference>
<dbReference type="InterPro" id="IPR003593">
    <property type="entry name" value="AAA+_ATPase"/>
</dbReference>
<reference evidence="14 15" key="1">
    <citation type="submission" date="2016-11" db="EMBL/GenBank/DDBJ databases">
        <title>Genome sequencing of Zhihengliuella aestuarii B18 antagonistic to Plasmodiophora brassicae.</title>
        <authorList>
            <person name="Luo Y."/>
        </authorList>
    </citation>
    <scope>NUCLEOTIDE SEQUENCE [LARGE SCALE GENOMIC DNA]</scope>
    <source>
        <strain evidence="14 15">B18</strain>
    </source>
</reference>
<evidence type="ECO:0000256" key="6">
    <source>
        <dbReference type="ARBA" id="ARBA00022840"/>
    </source>
</evidence>
<dbReference type="PROSITE" id="PS50893">
    <property type="entry name" value="ABC_TRANSPORTER_2"/>
    <property type="match status" value="1"/>
</dbReference>
<evidence type="ECO:0000256" key="8">
    <source>
        <dbReference type="ARBA" id="ARBA00023136"/>
    </source>
</evidence>
<dbReference type="GO" id="GO:0015421">
    <property type="term" value="F:ABC-type oligopeptide transporter activity"/>
    <property type="evidence" value="ECO:0007669"/>
    <property type="project" value="TreeGrafter"/>
</dbReference>
<keyword evidence="8 11" id="KW-0472">Membrane</keyword>
<evidence type="ECO:0000256" key="4">
    <source>
        <dbReference type="ARBA" id="ARBA00022692"/>
    </source>
</evidence>
<dbReference type="SUPFAM" id="SSF90123">
    <property type="entry name" value="ABC transporter transmembrane region"/>
    <property type="match status" value="1"/>
</dbReference>
<evidence type="ECO:0000256" key="2">
    <source>
        <dbReference type="ARBA" id="ARBA00022448"/>
    </source>
</evidence>
<evidence type="ECO:0000313" key="15">
    <source>
        <dbReference type="Proteomes" id="UP000183530"/>
    </source>
</evidence>
<evidence type="ECO:0000313" key="14">
    <source>
        <dbReference type="EMBL" id="APF41301.1"/>
    </source>
</evidence>
<evidence type="ECO:0000256" key="5">
    <source>
        <dbReference type="ARBA" id="ARBA00022741"/>
    </source>
</evidence>
<evidence type="ECO:0000259" key="12">
    <source>
        <dbReference type="PROSITE" id="PS50893"/>
    </source>
</evidence>
<dbReference type="GO" id="GO:0016887">
    <property type="term" value="F:ATP hydrolysis activity"/>
    <property type="evidence" value="ECO:0007669"/>
    <property type="project" value="InterPro"/>
</dbReference>
<organism evidence="14 15">
    <name type="scientific">Neomicrococcus aestuarii</name>
    <dbReference type="NCBI Taxonomy" id="556325"/>
    <lineage>
        <taxon>Bacteria</taxon>
        <taxon>Bacillati</taxon>
        <taxon>Actinomycetota</taxon>
        <taxon>Actinomycetes</taxon>
        <taxon>Micrococcales</taxon>
        <taxon>Micrococcaceae</taxon>
        <taxon>Neomicrococcus</taxon>
    </lineage>
</organism>
<feature type="transmembrane region" description="Helical" evidence="11">
    <location>
        <begin position="284"/>
        <end position="305"/>
    </location>
</feature>
<keyword evidence="7 11" id="KW-1133">Transmembrane helix</keyword>
<evidence type="ECO:0000256" key="9">
    <source>
        <dbReference type="ARBA" id="ARBA00061644"/>
    </source>
</evidence>
<dbReference type="SUPFAM" id="SSF52540">
    <property type="entry name" value="P-loop containing nucleoside triphosphate hydrolases"/>
    <property type="match status" value="1"/>
</dbReference>
<dbReference type="Gene3D" id="3.40.50.300">
    <property type="entry name" value="P-loop containing nucleotide triphosphate hydrolases"/>
    <property type="match status" value="1"/>
</dbReference>
<dbReference type="InterPro" id="IPR011527">
    <property type="entry name" value="ABC1_TM_dom"/>
</dbReference>
<dbReference type="AlphaFoldDB" id="A0A1L2ZQN8"/>
<comment type="similarity">
    <text evidence="9">Belongs to the ABC transporter superfamily. Lipid exporter (TC 3.A.1.106) family.</text>
</comment>
<feature type="domain" description="ABC transporter" evidence="12">
    <location>
        <begin position="377"/>
        <end position="602"/>
    </location>
</feature>
<dbReference type="PROSITE" id="PS00211">
    <property type="entry name" value="ABC_TRANSPORTER_1"/>
    <property type="match status" value="1"/>
</dbReference>
<accession>A0A1L2ZQN8</accession>
<keyword evidence="5" id="KW-0547">Nucleotide-binding</keyword>
<dbReference type="EMBL" id="CP018135">
    <property type="protein sequence ID" value="APF41301.1"/>
    <property type="molecule type" value="Genomic_DNA"/>
</dbReference>